<dbReference type="PANTHER" id="PTHR42810:SF4">
    <property type="entry name" value="URIC ACID TRANSPORTER UACT"/>
    <property type="match status" value="1"/>
</dbReference>
<keyword evidence="6 7" id="KW-0472">Membrane</keyword>
<protein>
    <submittedName>
        <fullName evidence="8">Transporter</fullName>
    </submittedName>
</protein>
<feature type="transmembrane region" description="Helical" evidence="7">
    <location>
        <begin position="352"/>
        <end position="372"/>
    </location>
</feature>
<feature type="transmembrane region" description="Helical" evidence="7">
    <location>
        <begin position="20"/>
        <end position="42"/>
    </location>
</feature>
<sequence length="570" mass="60184">MRPSQLTYGLDDRPPLQVLVLSGLQHVAVITVIGMVFPLLVADRAGVGIEARQAILGVSMLALGIATLLQCLRWGPLGSGFLAPAVFTAAYLPASLKAAEQGGLPLVFGMTIFAGLCGVLLSRVVHRLRPYLPAEIAGLAVLVIGIILGTLGFRLVFGSDPALPSNDPPLPRATVGLVVLAITAGLTLWGSGWLRQFAALLGFVAGCLTAAAIGTLVIQAGAAAADIVALPRPLGLVPTFDPALVPDFLVAALACALRAMGDITTCQKINDPAWKRQDMPSVQRGLLSDGLGTVIAGLLGTVGLNTFSGSIGISLATGITARRVAWAIGGFFLLLSLLPPVWRLLAAVPLEVAGGVLMFSACFIIVSGIQVIMTRMLDARKTILIGLSLVLGLTYDLFPELYAAMPATMRGIFGSNLVVALVTAILLNLVFRIGIARRASLTLSSRGDPDLPYTFMEEHGSEWGARRDVVAKVTGALVEFREHADELMAPGTAASVEVRYDEFAIDVEFRYPGVAPALPDDPEPRPEQLFDLEPDEAATRLQVLLLARLADRARSEQQGGDAVLRLHFVH</sequence>
<evidence type="ECO:0000256" key="7">
    <source>
        <dbReference type="SAM" id="Phobius"/>
    </source>
</evidence>
<reference evidence="8" key="1">
    <citation type="journal article" date="2014" name="Int. J. Syst. Evol. Microbiol.">
        <title>Complete genome sequence of Corynebacterium casei LMG S-19264T (=DSM 44701T), isolated from a smear-ripened cheese.</title>
        <authorList>
            <consortium name="US DOE Joint Genome Institute (JGI-PGF)"/>
            <person name="Walter F."/>
            <person name="Albersmeier A."/>
            <person name="Kalinowski J."/>
            <person name="Ruckert C."/>
        </authorList>
    </citation>
    <scope>NUCLEOTIDE SEQUENCE</scope>
    <source>
        <strain evidence="8">KCTC 42651</strain>
    </source>
</reference>
<dbReference type="AlphaFoldDB" id="A0A919CP05"/>
<keyword evidence="4 7" id="KW-0812">Transmembrane</keyword>
<gene>
    <name evidence="8" type="primary">yicE</name>
    <name evidence="8" type="ORF">GCM10017083_03630</name>
</gene>
<feature type="transmembrane region" description="Helical" evidence="7">
    <location>
        <begin position="294"/>
        <end position="317"/>
    </location>
</feature>
<feature type="transmembrane region" description="Helical" evidence="7">
    <location>
        <begin position="103"/>
        <end position="124"/>
    </location>
</feature>
<evidence type="ECO:0000256" key="3">
    <source>
        <dbReference type="ARBA" id="ARBA00022448"/>
    </source>
</evidence>
<reference evidence="8" key="2">
    <citation type="submission" date="2020-09" db="EMBL/GenBank/DDBJ databases">
        <authorList>
            <person name="Sun Q."/>
            <person name="Kim S."/>
        </authorList>
    </citation>
    <scope>NUCLEOTIDE SEQUENCE</scope>
    <source>
        <strain evidence="8">KCTC 42651</strain>
    </source>
</reference>
<dbReference type="RefSeq" id="WP_189987197.1">
    <property type="nucleotide sequence ID" value="NZ_BMZS01000001.1"/>
</dbReference>
<feature type="transmembrane region" description="Helical" evidence="7">
    <location>
        <begin position="324"/>
        <end position="346"/>
    </location>
</feature>
<name>A0A919CP05_9PROT</name>
<feature type="transmembrane region" description="Helical" evidence="7">
    <location>
        <begin position="169"/>
        <end position="190"/>
    </location>
</feature>
<dbReference type="InterPro" id="IPR006043">
    <property type="entry name" value="NCS2"/>
</dbReference>
<dbReference type="GO" id="GO:0042907">
    <property type="term" value="F:xanthine transmembrane transporter activity"/>
    <property type="evidence" value="ECO:0007669"/>
    <property type="project" value="TreeGrafter"/>
</dbReference>
<feature type="transmembrane region" description="Helical" evidence="7">
    <location>
        <begin position="384"/>
        <end position="405"/>
    </location>
</feature>
<keyword evidence="5 7" id="KW-1133">Transmembrane helix</keyword>
<feature type="transmembrane region" description="Helical" evidence="7">
    <location>
        <begin position="197"/>
        <end position="222"/>
    </location>
</feature>
<evidence type="ECO:0000256" key="4">
    <source>
        <dbReference type="ARBA" id="ARBA00022692"/>
    </source>
</evidence>
<dbReference type="PANTHER" id="PTHR42810">
    <property type="entry name" value="PURINE PERMEASE C1399.01C-RELATED"/>
    <property type="match status" value="1"/>
</dbReference>
<comment type="caution">
    <text evidence="8">The sequence shown here is derived from an EMBL/GenBank/DDBJ whole genome shotgun (WGS) entry which is preliminary data.</text>
</comment>
<feature type="transmembrane region" description="Helical" evidence="7">
    <location>
        <begin position="411"/>
        <end position="431"/>
    </location>
</feature>
<dbReference type="GO" id="GO:0005886">
    <property type="term" value="C:plasma membrane"/>
    <property type="evidence" value="ECO:0007669"/>
    <property type="project" value="TreeGrafter"/>
</dbReference>
<evidence type="ECO:0000256" key="6">
    <source>
        <dbReference type="ARBA" id="ARBA00023136"/>
    </source>
</evidence>
<feature type="transmembrane region" description="Helical" evidence="7">
    <location>
        <begin position="54"/>
        <end position="75"/>
    </location>
</feature>
<evidence type="ECO:0000256" key="2">
    <source>
        <dbReference type="ARBA" id="ARBA00008821"/>
    </source>
</evidence>
<organism evidence="8 9">
    <name type="scientific">Thalassobaculum fulvum</name>
    <dbReference type="NCBI Taxonomy" id="1633335"/>
    <lineage>
        <taxon>Bacteria</taxon>
        <taxon>Pseudomonadati</taxon>
        <taxon>Pseudomonadota</taxon>
        <taxon>Alphaproteobacteria</taxon>
        <taxon>Rhodospirillales</taxon>
        <taxon>Thalassobaculaceae</taxon>
        <taxon>Thalassobaculum</taxon>
    </lineage>
</organism>
<evidence type="ECO:0000256" key="1">
    <source>
        <dbReference type="ARBA" id="ARBA00004141"/>
    </source>
</evidence>
<evidence type="ECO:0000313" key="9">
    <source>
        <dbReference type="Proteomes" id="UP000630353"/>
    </source>
</evidence>
<comment type="similarity">
    <text evidence="2">Belongs to the nucleobase:cation symporter-2 (NCS2) (TC 2.A.40) family.</text>
</comment>
<dbReference type="EMBL" id="BMZS01000001">
    <property type="protein sequence ID" value="GHD40397.1"/>
    <property type="molecule type" value="Genomic_DNA"/>
</dbReference>
<keyword evidence="9" id="KW-1185">Reference proteome</keyword>
<proteinExistence type="inferred from homology"/>
<dbReference type="NCBIfam" id="NF037981">
    <property type="entry name" value="NCS2_1"/>
    <property type="match status" value="1"/>
</dbReference>
<evidence type="ECO:0000256" key="5">
    <source>
        <dbReference type="ARBA" id="ARBA00022989"/>
    </source>
</evidence>
<evidence type="ECO:0000313" key="8">
    <source>
        <dbReference type="EMBL" id="GHD40397.1"/>
    </source>
</evidence>
<dbReference type="Pfam" id="PF00860">
    <property type="entry name" value="Xan_ur_permease"/>
    <property type="match status" value="1"/>
</dbReference>
<keyword evidence="3" id="KW-0813">Transport</keyword>
<accession>A0A919CP05</accession>
<dbReference type="Proteomes" id="UP000630353">
    <property type="component" value="Unassembled WGS sequence"/>
</dbReference>
<comment type="subcellular location">
    <subcellularLocation>
        <location evidence="1">Membrane</location>
        <topology evidence="1">Multi-pass membrane protein</topology>
    </subcellularLocation>
</comment>
<feature type="transmembrane region" description="Helical" evidence="7">
    <location>
        <begin position="136"/>
        <end position="157"/>
    </location>
</feature>